<dbReference type="EMBL" id="PSNY01000001">
    <property type="protein sequence ID" value="PPE71530.1"/>
    <property type="molecule type" value="Genomic_DNA"/>
</dbReference>
<evidence type="ECO:0000313" key="2">
    <source>
        <dbReference type="EMBL" id="PPE71530.1"/>
    </source>
</evidence>
<feature type="transmembrane region" description="Helical" evidence="1">
    <location>
        <begin position="30"/>
        <end position="48"/>
    </location>
</feature>
<name>A0A2S5T944_9BURK</name>
<evidence type="ECO:0000313" key="4">
    <source>
        <dbReference type="Proteomes" id="UP000239406"/>
    </source>
</evidence>
<proteinExistence type="predicted"/>
<keyword evidence="4" id="KW-1185">Reference proteome</keyword>
<comment type="caution">
    <text evidence="2">The sequence shown here is derived from an EMBL/GenBank/DDBJ whole genome shotgun (WGS) entry which is preliminary data.</text>
</comment>
<dbReference type="Proteomes" id="UP000239406">
    <property type="component" value="Unassembled WGS sequence"/>
</dbReference>
<dbReference type="AlphaFoldDB" id="A0A2S5T944"/>
<dbReference type="Proteomes" id="UP000294772">
    <property type="component" value="Unassembled WGS sequence"/>
</dbReference>
<keyword evidence="1" id="KW-1133">Transmembrane helix</keyword>
<evidence type="ECO:0000313" key="5">
    <source>
        <dbReference type="Proteomes" id="UP000294772"/>
    </source>
</evidence>
<dbReference type="EMBL" id="SLXF01000002">
    <property type="protein sequence ID" value="TCP08621.1"/>
    <property type="molecule type" value="Genomic_DNA"/>
</dbReference>
<keyword evidence="1" id="KW-0812">Transmembrane</keyword>
<sequence length="98" mass="10595">MSEMSVLLQRLFAILLRVCALVAGAVFALSLFVAGLIAMAGIVGWSLLRGRKPVFLRWGRFSAGGFSSAHRRAAPANDDVIDVVAREVPGPKQRLMQD</sequence>
<reference evidence="2 4" key="1">
    <citation type="submission" date="2018-02" db="EMBL/GenBank/DDBJ databases">
        <title>Reclassifiation of [Polyangium] brachysporum DSM 7029 as Guopingzhaonella breviflexa gen. nov., sp. nov., a member of the family Comamonadaceae.</title>
        <authorList>
            <person name="Tang B."/>
        </authorList>
    </citation>
    <scope>NUCLEOTIDE SEQUENCE [LARGE SCALE GENOMIC DNA]</scope>
    <source>
        <strain evidence="2 4">DSM 15344</strain>
    </source>
</reference>
<evidence type="ECO:0000313" key="3">
    <source>
        <dbReference type="EMBL" id="TCP08621.1"/>
    </source>
</evidence>
<organism evidence="2 4">
    <name type="scientific">Caldimonas thermodepolymerans</name>
    <dbReference type="NCBI Taxonomy" id="215580"/>
    <lineage>
        <taxon>Bacteria</taxon>
        <taxon>Pseudomonadati</taxon>
        <taxon>Pseudomonadota</taxon>
        <taxon>Betaproteobacteria</taxon>
        <taxon>Burkholderiales</taxon>
        <taxon>Sphaerotilaceae</taxon>
        <taxon>Caldimonas</taxon>
    </lineage>
</organism>
<keyword evidence="1" id="KW-0472">Membrane</keyword>
<reference evidence="3 5" key="2">
    <citation type="submission" date="2019-03" db="EMBL/GenBank/DDBJ databases">
        <title>Genomic Encyclopedia of Type Strains, Phase IV (KMG-IV): sequencing the most valuable type-strain genomes for metagenomic binning, comparative biology and taxonomic classification.</title>
        <authorList>
            <person name="Goeker M."/>
        </authorList>
    </citation>
    <scope>NUCLEOTIDE SEQUENCE [LARGE SCALE GENOMIC DNA]</scope>
    <source>
        <strain evidence="3 5">DSM 15264</strain>
    </source>
</reference>
<evidence type="ECO:0000256" key="1">
    <source>
        <dbReference type="SAM" id="Phobius"/>
    </source>
</evidence>
<accession>A0A2S5T944</accession>
<protein>
    <submittedName>
        <fullName evidence="2">Uncharacterized protein</fullName>
    </submittedName>
</protein>
<gene>
    <name evidence="2" type="ORF">C1702_00580</name>
    <name evidence="3" type="ORF">EV676_102129</name>
</gene>